<evidence type="ECO:0000313" key="1">
    <source>
        <dbReference type="EMBL" id="RKR82482.1"/>
    </source>
</evidence>
<gene>
    <name evidence="1" type="ORF">BDD43_2665</name>
</gene>
<sequence length="94" mass="11094">MTKFERNILAKEPIIWTGDLDDDCTARWAGLMLRSEWMDDNWWWWAVYDMQKGETTIDDSNEYDNSFIGGEAARTKAEEVAKKYIEIILHTDEV</sequence>
<accession>A0A495J190</accession>
<organism evidence="1 2">
    <name type="scientific">Mucilaginibacter gracilis</name>
    <dbReference type="NCBI Taxonomy" id="423350"/>
    <lineage>
        <taxon>Bacteria</taxon>
        <taxon>Pseudomonadati</taxon>
        <taxon>Bacteroidota</taxon>
        <taxon>Sphingobacteriia</taxon>
        <taxon>Sphingobacteriales</taxon>
        <taxon>Sphingobacteriaceae</taxon>
        <taxon>Mucilaginibacter</taxon>
    </lineage>
</organism>
<dbReference type="Proteomes" id="UP000268007">
    <property type="component" value="Unassembled WGS sequence"/>
</dbReference>
<protein>
    <submittedName>
        <fullName evidence="1">Uncharacterized protein</fullName>
    </submittedName>
</protein>
<keyword evidence="2" id="KW-1185">Reference proteome</keyword>
<evidence type="ECO:0000313" key="2">
    <source>
        <dbReference type="Proteomes" id="UP000268007"/>
    </source>
</evidence>
<dbReference type="EMBL" id="RBKU01000001">
    <property type="protein sequence ID" value="RKR82482.1"/>
    <property type="molecule type" value="Genomic_DNA"/>
</dbReference>
<dbReference type="RefSeq" id="WP_121198081.1">
    <property type="nucleotide sequence ID" value="NZ_RBKU01000001.1"/>
</dbReference>
<comment type="caution">
    <text evidence="1">The sequence shown here is derived from an EMBL/GenBank/DDBJ whole genome shotgun (WGS) entry which is preliminary data.</text>
</comment>
<reference evidence="1 2" key="1">
    <citation type="submission" date="2018-10" db="EMBL/GenBank/DDBJ databases">
        <title>Genomic Encyclopedia of Archaeal and Bacterial Type Strains, Phase II (KMG-II): from individual species to whole genera.</title>
        <authorList>
            <person name="Goeker M."/>
        </authorList>
    </citation>
    <scope>NUCLEOTIDE SEQUENCE [LARGE SCALE GENOMIC DNA]</scope>
    <source>
        <strain evidence="1 2">DSM 18602</strain>
    </source>
</reference>
<dbReference type="AlphaFoldDB" id="A0A495J190"/>
<proteinExistence type="predicted"/>
<dbReference type="OrthoDB" id="1374237at2"/>
<name>A0A495J190_9SPHI</name>